<dbReference type="AlphaFoldDB" id="A0AAC9L971"/>
<accession>A0AAC9L971</accession>
<keyword evidence="2" id="KW-0472">Membrane</keyword>
<keyword evidence="2" id="KW-0812">Transmembrane</keyword>
<dbReference type="EMBL" id="CP016076">
    <property type="protein sequence ID" value="APU12347.1"/>
    <property type="molecule type" value="Genomic_DNA"/>
</dbReference>
<keyword evidence="4" id="KW-1185">Reference proteome</keyword>
<reference evidence="4" key="1">
    <citation type="submission" date="2016-06" db="EMBL/GenBank/DDBJ databases">
        <title>Complete genome sequence of Actinoalloteichus fjordicus DSM 46855 (=ADI127-17), type strain of the new species Actinoalloteichus fjordicus.</title>
        <authorList>
            <person name="Ruckert C."/>
            <person name="Nouioui I."/>
            <person name="Willmese J."/>
            <person name="van Wezel G."/>
            <person name="Klenk H.-P."/>
            <person name="Kalinowski J."/>
            <person name="Zotchev S.B."/>
        </authorList>
    </citation>
    <scope>NUCLEOTIDE SEQUENCE [LARGE SCALE GENOMIC DNA]</scope>
    <source>
        <strain evidence="4">ADI127-7</strain>
    </source>
</reference>
<protein>
    <submittedName>
        <fullName evidence="3">DUF1469 family protein</fullName>
    </submittedName>
</protein>
<dbReference type="InterPro" id="IPR009937">
    <property type="entry name" value="Phage_holin_3_6"/>
</dbReference>
<evidence type="ECO:0000256" key="1">
    <source>
        <dbReference type="SAM" id="MobiDB-lite"/>
    </source>
</evidence>
<dbReference type="Pfam" id="PF07332">
    <property type="entry name" value="Phage_holin_3_6"/>
    <property type="match status" value="1"/>
</dbReference>
<feature type="transmembrane region" description="Helical" evidence="2">
    <location>
        <begin position="109"/>
        <end position="131"/>
    </location>
</feature>
<name>A0AAC9L971_9PSEU</name>
<evidence type="ECO:0000313" key="4">
    <source>
        <dbReference type="Proteomes" id="UP000185511"/>
    </source>
</evidence>
<gene>
    <name evidence="3" type="ORF">UA74_01285</name>
</gene>
<dbReference type="Proteomes" id="UP000185511">
    <property type="component" value="Chromosome"/>
</dbReference>
<evidence type="ECO:0000313" key="3">
    <source>
        <dbReference type="EMBL" id="APU12347.1"/>
    </source>
</evidence>
<organism evidence="3 4">
    <name type="scientific">Actinoalloteichus fjordicus</name>
    <dbReference type="NCBI Taxonomy" id="1612552"/>
    <lineage>
        <taxon>Bacteria</taxon>
        <taxon>Bacillati</taxon>
        <taxon>Actinomycetota</taxon>
        <taxon>Actinomycetes</taxon>
        <taxon>Pseudonocardiales</taxon>
        <taxon>Pseudonocardiaceae</taxon>
        <taxon>Actinoalloteichus</taxon>
    </lineage>
</organism>
<proteinExistence type="predicted"/>
<feature type="transmembrane region" description="Helical" evidence="2">
    <location>
        <begin position="78"/>
        <end position="97"/>
    </location>
</feature>
<sequence>MSSAGHDPKRHQDWEGLPPIPSIPLSEENQTHAGPGDRSLGGLVREASVHLSTLIRAEVELARQEISAEVRKGLRGSVFFILALTVLAFSSFFLFFTAAELLSVWLPRWAGFGIVFLLMLLAAGALAFLGFRKVRGIRKPERTINSVRDTASALRPGRNDPMDSGDGPGSTGPDVQDHLGGRRPESVR</sequence>
<dbReference type="KEGG" id="acad:UA74_01285"/>
<keyword evidence="2" id="KW-1133">Transmembrane helix</keyword>
<evidence type="ECO:0000256" key="2">
    <source>
        <dbReference type="SAM" id="Phobius"/>
    </source>
</evidence>
<feature type="region of interest" description="Disordered" evidence="1">
    <location>
        <begin position="150"/>
        <end position="188"/>
    </location>
</feature>
<feature type="compositionally biased region" description="Basic and acidic residues" evidence="1">
    <location>
        <begin position="175"/>
        <end position="188"/>
    </location>
</feature>
<dbReference type="RefSeq" id="WP_075738139.1">
    <property type="nucleotide sequence ID" value="NZ_CP016076.1"/>
</dbReference>